<dbReference type="InterPro" id="IPR006680">
    <property type="entry name" value="Amidohydro-rel"/>
</dbReference>
<reference evidence="3 4" key="1">
    <citation type="submission" date="2016-04" db="EMBL/GenBank/DDBJ databases">
        <authorList>
            <person name="Evans L.H."/>
            <person name="Alamgir A."/>
            <person name="Owens N."/>
            <person name="Weber N.D."/>
            <person name="Virtaneva K."/>
            <person name="Barbian K."/>
            <person name="Babar A."/>
            <person name="Rosenke K."/>
        </authorList>
    </citation>
    <scope>NUCLEOTIDE SEQUENCE [LARGE SCALE GENOMIC DNA]</scope>
    <source>
        <strain evidence="3 4">PMB02</strain>
    </source>
</reference>
<proteinExistence type="predicted"/>
<feature type="domain" description="Amidohydrolase-related" evidence="2">
    <location>
        <begin position="59"/>
        <end position="320"/>
    </location>
</feature>
<keyword evidence="3" id="KW-0378">Hydrolase</keyword>
<name>A0A179S9K2_9HYPH</name>
<dbReference type="Proteomes" id="UP000078316">
    <property type="component" value="Unassembled WGS sequence"/>
</dbReference>
<dbReference type="STRING" id="427683.A5481_15010"/>
<dbReference type="SUPFAM" id="SSF51556">
    <property type="entry name" value="Metallo-dependent hydrolases"/>
    <property type="match status" value="1"/>
</dbReference>
<evidence type="ECO:0000313" key="4">
    <source>
        <dbReference type="Proteomes" id="UP000078316"/>
    </source>
</evidence>
<keyword evidence="1" id="KW-0732">Signal</keyword>
<protein>
    <submittedName>
        <fullName evidence="3">2-pyrone-4,6-dicarboxylate hydrolase</fullName>
    </submittedName>
</protein>
<sequence length="320" mass="34133">MSTMTRRDHLALLATGSLATGSLAAGFALGSAGPAAAQAVRWSGGTGRPRIAVPANATDCHHHIYDARFPPAPAATLRPPDASVEDYRALQRRLGLTRNVVVQPSTYGTDNRLLVESLKAFGPTARGIAMLDAGVTPEELRRLDEAGIRGVRFGTRLPGGAPITDLEPVARKIADLGWHIQLVSEGERIVELKEVLERLPVPVVFDHMGHLPEPAGPDHPGFRVIADLIAKSGAWVKLTGAYILSKSGPPLYADRGRLARAYVALAPERLVWGSDWPHPTAPADAKPDDAGLLDLLADWAPDPAVQAKILVSNPARLYGF</sequence>
<dbReference type="GO" id="GO:0016787">
    <property type="term" value="F:hydrolase activity"/>
    <property type="evidence" value="ECO:0007669"/>
    <property type="project" value="UniProtKB-KW"/>
</dbReference>
<dbReference type="PANTHER" id="PTHR35563:SF2">
    <property type="entry name" value="BARREL METAL-DEPENDENT HYDROLASE, PUTATIVE (AFU_ORTHOLOGUE AFUA_1G16240)-RELATED"/>
    <property type="match status" value="1"/>
</dbReference>
<evidence type="ECO:0000313" key="3">
    <source>
        <dbReference type="EMBL" id="OAS24075.1"/>
    </source>
</evidence>
<dbReference type="InterPro" id="IPR006311">
    <property type="entry name" value="TAT_signal"/>
</dbReference>
<dbReference type="InterPro" id="IPR052358">
    <property type="entry name" value="Aro_Compnd_Degr_Hydrolases"/>
</dbReference>
<comment type="caution">
    <text evidence="3">The sequence shown here is derived from an EMBL/GenBank/DDBJ whole genome shotgun (WGS) entry which is preliminary data.</text>
</comment>
<dbReference type="Gene3D" id="3.20.20.140">
    <property type="entry name" value="Metal-dependent hydrolases"/>
    <property type="match status" value="1"/>
</dbReference>
<evidence type="ECO:0000259" key="2">
    <source>
        <dbReference type="Pfam" id="PF04909"/>
    </source>
</evidence>
<gene>
    <name evidence="3" type="ORF">A5481_15010</name>
</gene>
<dbReference type="Pfam" id="PF04909">
    <property type="entry name" value="Amidohydro_2"/>
    <property type="match status" value="1"/>
</dbReference>
<feature type="signal peptide" evidence="1">
    <location>
        <begin position="1"/>
        <end position="24"/>
    </location>
</feature>
<dbReference type="AlphaFoldDB" id="A0A179S9K2"/>
<dbReference type="RefSeq" id="WP_048432760.1">
    <property type="nucleotide sequence ID" value="NZ_LWHQ01000027.1"/>
</dbReference>
<dbReference type="EMBL" id="LWHQ01000027">
    <property type="protein sequence ID" value="OAS24075.1"/>
    <property type="molecule type" value="Genomic_DNA"/>
</dbReference>
<accession>A0A179S9K2</accession>
<organism evidence="3 4">
    <name type="scientific">Methylobacterium platani</name>
    <dbReference type="NCBI Taxonomy" id="427683"/>
    <lineage>
        <taxon>Bacteria</taxon>
        <taxon>Pseudomonadati</taxon>
        <taxon>Pseudomonadota</taxon>
        <taxon>Alphaproteobacteria</taxon>
        <taxon>Hyphomicrobiales</taxon>
        <taxon>Methylobacteriaceae</taxon>
        <taxon>Methylobacterium</taxon>
    </lineage>
</organism>
<dbReference type="OrthoDB" id="9787654at2"/>
<dbReference type="InterPro" id="IPR032466">
    <property type="entry name" value="Metal_Hydrolase"/>
</dbReference>
<feature type="chain" id="PRO_5008105793" evidence="1">
    <location>
        <begin position="25"/>
        <end position="320"/>
    </location>
</feature>
<evidence type="ECO:0000256" key="1">
    <source>
        <dbReference type="SAM" id="SignalP"/>
    </source>
</evidence>
<dbReference type="PANTHER" id="PTHR35563">
    <property type="entry name" value="BARREL METAL-DEPENDENT HYDROLASE, PUTATIVE (AFU_ORTHOLOGUE AFUA_1G16240)-RELATED"/>
    <property type="match status" value="1"/>
</dbReference>
<dbReference type="PROSITE" id="PS51318">
    <property type="entry name" value="TAT"/>
    <property type="match status" value="1"/>
</dbReference>